<dbReference type="AlphaFoldDB" id="A0A6A6X5J9"/>
<keyword evidence="3" id="KW-1185">Reference proteome</keyword>
<sequence length="115" mass="13360">MHIGSFSTRPTFHHRLHSGPSRRSLMLGLSPFRAHYFFYGSCIHTYIAACCHVLSTFRFALCTYTFFFHLYRGRHFYPQVGLTLPRQSTQSDRSTARPCFSLPFSAQRVFLLSDT</sequence>
<keyword evidence="1" id="KW-0812">Transmembrane</keyword>
<keyword evidence="1" id="KW-1133">Transmembrane helix</keyword>
<keyword evidence="1" id="KW-0472">Membrane</keyword>
<accession>A0A6A6X5J9</accession>
<dbReference type="EMBL" id="MU002015">
    <property type="protein sequence ID" value="KAF2791521.1"/>
    <property type="molecule type" value="Genomic_DNA"/>
</dbReference>
<evidence type="ECO:0000256" key="1">
    <source>
        <dbReference type="SAM" id="Phobius"/>
    </source>
</evidence>
<organism evidence="2 3">
    <name type="scientific">Melanomma pulvis-pyrius CBS 109.77</name>
    <dbReference type="NCBI Taxonomy" id="1314802"/>
    <lineage>
        <taxon>Eukaryota</taxon>
        <taxon>Fungi</taxon>
        <taxon>Dikarya</taxon>
        <taxon>Ascomycota</taxon>
        <taxon>Pezizomycotina</taxon>
        <taxon>Dothideomycetes</taxon>
        <taxon>Pleosporomycetidae</taxon>
        <taxon>Pleosporales</taxon>
        <taxon>Melanommataceae</taxon>
        <taxon>Melanomma</taxon>
    </lineage>
</organism>
<proteinExistence type="predicted"/>
<name>A0A6A6X5J9_9PLEO</name>
<evidence type="ECO:0000313" key="3">
    <source>
        <dbReference type="Proteomes" id="UP000799757"/>
    </source>
</evidence>
<gene>
    <name evidence="2" type="ORF">K505DRAFT_64989</name>
</gene>
<feature type="transmembrane region" description="Helical" evidence="1">
    <location>
        <begin position="36"/>
        <end position="67"/>
    </location>
</feature>
<reference evidence="2" key="1">
    <citation type="journal article" date="2020" name="Stud. Mycol.">
        <title>101 Dothideomycetes genomes: a test case for predicting lifestyles and emergence of pathogens.</title>
        <authorList>
            <person name="Haridas S."/>
            <person name="Albert R."/>
            <person name="Binder M."/>
            <person name="Bloem J."/>
            <person name="Labutti K."/>
            <person name="Salamov A."/>
            <person name="Andreopoulos B."/>
            <person name="Baker S."/>
            <person name="Barry K."/>
            <person name="Bills G."/>
            <person name="Bluhm B."/>
            <person name="Cannon C."/>
            <person name="Castanera R."/>
            <person name="Culley D."/>
            <person name="Daum C."/>
            <person name="Ezra D."/>
            <person name="Gonzalez J."/>
            <person name="Henrissat B."/>
            <person name="Kuo A."/>
            <person name="Liang C."/>
            <person name="Lipzen A."/>
            <person name="Lutzoni F."/>
            <person name="Magnuson J."/>
            <person name="Mondo S."/>
            <person name="Nolan M."/>
            <person name="Ohm R."/>
            <person name="Pangilinan J."/>
            <person name="Park H.-J."/>
            <person name="Ramirez L."/>
            <person name="Alfaro M."/>
            <person name="Sun H."/>
            <person name="Tritt A."/>
            <person name="Yoshinaga Y."/>
            <person name="Zwiers L.-H."/>
            <person name="Turgeon B."/>
            <person name="Goodwin S."/>
            <person name="Spatafora J."/>
            <person name="Crous P."/>
            <person name="Grigoriev I."/>
        </authorList>
    </citation>
    <scope>NUCLEOTIDE SEQUENCE</scope>
    <source>
        <strain evidence="2">CBS 109.77</strain>
    </source>
</reference>
<dbReference type="Proteomes" id="UP000799757">
    <property type="component" value="Unassembled WGS sequence"/>
</dbReference>
<protein>
    <submittedName>
        <fullName evidence="2">Uncharacterized protein</fullName>
    </submittedName>
</protein>
<evidence type="ECO:0000313" key="2">
    <source>
        <dbReference type="EMBL" id="KAF2791521.1"/>
    </source>
</evidence>